<dbReference type="OrthoDB" id="4409301at2"/>
<protein>
    <recommendedName>
        <fullName evidence="3">Transcriptional regulator</fullName>
    </recommendedName>
</protein>
<dbReference type="AlphaFoldDB" id="A0A316TM81"/>
<evidence type="ECO:0000313" key="2">
    <source>
        <dbReference type="Proteomes" id="UP000245507"/>
    </source>
</evidence>
<sequence>MAGTSASRLSTYVNGLVTPSATMMVRIRRVTEYVQNRRPDDKKR</sequence>
<organism evidence="1 2">
    <name type="scientific">Nocardioides silvaticus</name>
    <dbReference type="NCBI Taxonomy" id="2201891"/>
    <lineage>
        <taxon>Bacteria</taxon>
        <taxon>Bacillati</taxon>
        <taxon>Actinomycetota</taxon>
        <taxon>Actinomycetes</taxon>
        <taxon>Propionibacteriales</taxon>
        <taxon>Nocardioidaceae</taxon>
        <taxon>Nocardioides</taxon>
    </lineage>
</organism>
<dbReference type="Proteomes" id="UP000245507">
    <property type="component" value="Unassembled WGS sequence"/>
</dbReference>
<accession>A0A316TM81</accession>
<name>A0A316TM81_9ACTN</name>
<evidence type="ECO:0008006" key="3">
    <source>
        <dbReference type="Google" id="ProtNLM"/>
    </source>
</evidence>
<dbReference type="EMBL" id="QGDD01000003">
    <property type="protein sequence ID" value="PWN03422.1"/>
    <property type="molecule type" value="Genomic_DNA"/>
</dbReference>
<keyword evidence="2" id="KW-1185">Reference proteome</keyword>
<reference evidence="1 2" key="1">
    <citation type="submission" date="2018-05" db="EMBL/GenBank/DDBJ databases">
        <title>Nocardioides silvaticus genome.</title>
        <authorList>
            <person name="Li C."/>
            <person name="Wang G."/>
        </authorList>
    </citation>
    <scope>NUCLEOTIDE SEQUENCE [LARGE SCALE GENOMIC DNA]</scope>
    <source>
        <strain evidence="1 2">CCTCC AB 2018079</strain>
    </source>
</reference>
<proteinExistence type="predicted"/>
<gene>
    <name evidence="1" type="ORF">DJ010_08725</name>
</gene>
<comment type="caution">
    <text evidence="1">The sequence shown here is derived from an EMBL/GenBank/DDBJ whole genome shotgun (WGS) entry which is preliminary data.</text>
</comment>
<evidence type="ECO:0000313" key="1">
    <source>
        <dbReference type="EMBL" id="PWN03422.1"/>
    </source>
</evidence>